<dbReference type="GeneID" id="30309123"/>
<accession>A0A1D8KSW5</accession>
<name>A0A1D8KSW5_9CAUD</name>
<dbReference type="KEGG" id="vg:30309123"/>
<dbReference type="Proteomes" id="UP000202081">
    <property type="component" value="Segment"/>
</dbReference>
<gene>
    <name evidence="1" type="ORF">P29B0810_050</name>
</gene>
<dbReference type="OrthoDB" id="27124at10239"/>
<protein>
    <submittedName>
        <fullName evidence="1">Uncharacterized protein</fullName>
    </submittedName>
</protein>
<evidence type="ECO:0000313" key="1">
    <source>
        <dbReference type="EMBL" id="AOV61745.1"/>
    </source>
</evidence>
<keyword evidence="2" id="KW-1185">Reference proteome</keyword>
<organism evidence="1 2">
    <name type="scientific">Synechococcus phage S-WAM2</name>
    <dbReference type="NCBI Taxonomy" id="1815522"/>
    <lineage>
        <taxon>Viruses</taxon>
        <taxon>Duplodnaviria</taxon>
        <taxon>Heunggongvirae</taxon>
        <taxon>Uroviricota</taxon>
        <taxon>Caudoviricetes</taxon>
        <taxon>Pantevenvirales</taxon>
        <taxon>Kyanoviridae</taxon>
        <taxon>Cymopoleiavirus</taxon>
        <taxon>Cymopoleiavirus swam2</taxon>
    </lineage>
</organism>
<evidence type="ECO:0000313" key="2">
    <source>
        <dbReference type="Proteomes" id="UP000202081"/>
    </source>
</evidence>
<dbReference type="RefSeq" id="YP_009324213.1">
    <property type="nucleotide sequence ID" value="NC_031935.1"/>
</dbReference>
<dbReference type="Pfam" id="PF24835">
    <property type="entry name" value="DUF7717"/>
    <property type="match status" value="1"/>
</dbReference>
<dbReference type="EMBL" id="KU686211">
    <property type="protein sequence ID" value="AOV61745.1"/>
    <property type="molecule type" value="Genomic_DNA"/>
</dbReference>
<sequence>MISLPNPTKTIYTDISSDNDMTTTFAQFASEQTARNTIYLNIVKYGMMLCDALTQDAPDGYGYELNSDGRKYHKIYMTINGKRDSIHAFIDKKTGEVYKPANTKAPAKHVRYNLLSIPSREEMFEKCDWAGGYLYMR</sequence>
<reference evidence="1 2" key="1">
    <citation type="journal article" date="2016" name="Virology">
        <title>The genomic content and context of auxiliary metabolic genes in marine cyanomyoviruses.</title>
        <authorList>
            <person name="Crummett L.T."/>
            <person name="Puxty R.J."/>
            <person name="Weihe C."/>
            <person name="Marston M.F."/>
            <person name="Martiny J.B."/>
        </authorList>
    </citation>
    <scope>NUCLEOTIDE SEQUENCE [LARGE SCALE GENOMIC DNA]</scope>
    <source>
        <strain evidence="1">0810PA29</strain>
    </source>
</reference>
<proteinExistence type="predicted"/>
<dbReference type="InterPro" id="IPR056134">
    <property type="entry name" value="DUF7717"/>
</dbReference>